<keyword evidence="4" id="KW-1185">Reference proteome</keyword>
<accession>A0A4Y2IKV2</accession>
<gene>
    <name evidence="3" type="ORF">AVEN_96783_1</name>
</gene>
<protein>
    <recommendedName>
        <fullName evidence="2">Chitin-binding type-2 domain-containing protein</fullName>
    </recommendedName>
</protein>
<feature type="chain" id="PRO_5021198846" description="Chitin-binding type-2 domain-containing protein" evidence="1">
    <location>
        <begin position="20"/>
        <end position="271"/>
    </location>
</feature>
<dbReference type="OrthoDB" id="6433483at2759"/>
<name>A0A4Y2IKV2_ARAVE</name>
<dbReference type="Gene3D" id="2.170.140.10">
    <property type="entry name" value="Chitin binding domain"/>
    <property type="match status" value="1"/>
</dbReference>
<dbReference type="Proteomes" id="UP000499080">
    <property type="component" value="Unassembled WGS sequence"/>
</dbReference>
<reference evidence="3 4" key="1">
    <citation type="journal article" date="2019" name="Sci. Rep.">
        <title>Orb-weaving spider Araneus ventricosus genome elucidates the spidroin gene catalogue.</title>
        <authorList>
            <person name="Kono N."/>
            <person name="Nakamura H."/>
            <person name="Ohtoshi R."/>
            <person name="Moran D.A.P."/>
            <person name="Shinohara A."/>
            <person name="Yoshida Y."/>
            <person name="Fujiwara M."/>
            <person name="Mori M."/>
            <person name="Tomita M."/>
            <person name="Arakawa K."/>
        </authorList>
    </citation>
    <scope>NUCLEOTIDE SEQUENCE [LARGE SCALE GENOMIC DNA]</scope>
</reference>
<dbReference type="SUPFAM" id="SSF57625">
    <property type="entry name" value="Invertebrate chitin-binding proteins"/>
    <property type="match status" value="1"/>
</dbReference>
<keyword evidence="1" id="KW-0732">Signal</keyword>
<dbReference type="GO" id="GO:0005576">
    <property type="term" value="C:extracellular region"/>
    <property type="evidence" value="ECO:0007669"/>
    <property type="project" value="InterPro"/>
</dbReference>
<organism evidence="3 4">
    <name type="scientific">Araneus ventricosus</name>
    <name type="common">Orbweaver spider</name>
    <name type="synonym">Epeira ventricosa</name>
    <dbReference type="NCBI Taxonomy" id="182803"/>
    <lineage>
        <taxon>Eukaryota</taxon>
        <taxon>Metazoa</taxon>
        <taxon>Ecdysozoa</taxon>
        <taxon>Arthropoda</taxon>
        <taxon>Chelicerata</taxon>
        <taxon>Arachnida</taxon>
        <taxon>Araneae</taxon>
        <taxon>Araneomorphae</taxon>
        <taxon>Entelegynae</taxon>
        <taxon>Araneoidea</taxon>
        <taxon>Araneidae</taxon>
        <taxon>Araneus</taxon>
    </lineage>
</organism>
<evidence type="ECO:0000313" key="3">
    <source>
        <dbReference type="EMBL" id="GBM78451.1"/>
    </source>
</evidence>
<evidence type="ECO:0000313" key="4">
    <source>
        <dbReference type="Proteomes" id="UP000499080"/>
    </source>
</evidence>
<proteinExistence type="predicted"/>
<dbReference type="EMBL" id="BGPR01002752">
    <property type="protein sequence ID" value="GBM78451.1"/>
    <property type="molecule type" value="Genomic_DNA"/>
</dbReference>
<comment type="caution">
    <text evidence="3">The sequence shown here is derived from an EMBL/GenBank/DDBJ whole genome shotgun (WGS) entry which is preliminary data.</text>
</comment>
<dbReference type="AlphaFoldDB" id="A0A4Y2IKV2"/>
<dbReference type="InterPro" id="IPR036508">
    <property type="entry name" value="Chitin-bd_dom_sf"/>
</dbReference>
<dbReference type="PROSITE" id="PS50940">
    <property type="entry name" value="CHIT_BIND_II"/>
    <property type="match status" value="1"/>
</dbReference>
<feature type="signal peptide" evidence="1">
    <location>
        <begin position="1"/>
        <end position="19"/>
    </location>
</feature>
<dbReference type="Pfam" id="PF01607">
    <property type="entry name" value="CBM_14"/>
    <property type="match status" value="1"/>
</dbReference>
<dbReference type="InterPro" id="IPR002557">
    <property type="entry name" value="Chitin-bd_dom"/>
</dbReference>
<evidence type="ECO:0000259" key="2">
    <source>
        <dbReference type="PROSITE" id="PS50940"/>
    </source>
</evidence>
<dbReference type="GO" id="GO:0008061">
    <property type="term" value="F:chitin binding"/>
    <property type="evidence" value="ECO:0007669"/>
    <property type="project" value="InterPro"/>
</dbReference>
<sequence>MKTLLLFCQLISLWTYAYGYSCLDSDTSYYHVDESSNCTVYHHCNPSGMTTLTCAEGEAFDYRSSKCIDAYLVDCGGHSGRSRRSTSQQSSLLGKLILPIIDEMMSDAATKYELQYIFDSAKSSYNGVRQESMKSIVRRDTVVQAKRQFMSKTKSTMEMLLDKHFMMVLRKVIGNISVLFNSMGTVEANSGARSSELKAAATSFVKKHPMIVLGSFYLSFASQERIAQLKRDFIPVKNVAFDIIDDYLNEVPNNRWLWFIYDRNSFVSRNF</sequence>
<evidence type="ECO:0000256" key="1">
    <source>
        <dbReference type="SAM" id="SignalP"/>
    </source>
</evidence>
<feature type="domain" description="Chitin-binding type-2" evidence="2">
    <location>
        <begin position="19"/>
        <end position="77"/>
    </location>
</feature>